<comment type="caution">
    <text evidence="2">The sequence shown here is derived from an EMBL/GenBank/DDBJ whole genome shotgun (WGS) entry which is preliminary data.</text>
</comment>
<evidence type="ECO:0000313" key="2">
    <source>
        <dbReference type="EMBL" id="MBD1391809.1"/>
    </source>
</evidence>
<name>A0A926S156_9SPHI</name>
<dbReference type="Gene3D" id="3.30.559.10">
    <property type="entry name" value="Chloramphenicol acetyltransferase-like domain"/>
    <property type="match status" value="1"/>
</dbReference>
<keyword evidence="3" id="KW-1185">Reference proteome</keyword>
<dbReference type="EMBL" id="JACWMX010000001">
    <property type="protein sequence ID" value="MBD1391809.1"/>
    <property type="molecule type" value="Genomic_DNA"/>
</dbReference>
<sequence length="207" mass="23847">MRTKIELDTWVRKEHFQFFNRFEEPYFSAVVNVDCTKAYPTAKEQGISFFLYYLHCCITAINQIEAFRYRAIGDEVFIYDDVDVSATIMRPNGTFGFSFIKYHPALTDFIKGAKKEIERVQAETGLPMMAFDENIIHASALPWVNFTALTHARSFTYRDSIPKISFGKVTEQDGVRSMPVSITVHHGLMDGMQVGQFIDLFQQLLNQ</sequence>
<organism evidence="2 3">
    <name type="scientific">Mucilaginibacter glaciei</name>
    <dbReference type="NCBI Taxonomy" id="2772109"/>
    <lineage>
        <taxon>Bacteria</taxon>
        <taxon>Pseudomonadati</taxon>
        <taxon>Bacteroidota</taxon>
        <taxon>Sphingobacteriia</taxon>
        <taxon>Sphingobacteriales</taxon>
        <taxon>Sphingobacteriaceae</taxon>
        <taxon>Mucilaginibacter</taxon>
    </lineage>
</organism>
<dbReference type="PIRSF" id="PIRSF000440">
    <property type="entry name" value="CAT"/>
    <property type="match status" value="1"/>
</dbReference>
<evidence type="ECO:0000313" key="3">
    <source>
        <dbReference type="Proteomes" id="UP000619078"/>
    </source>
</evidence>
<dbReference type="AlphaFoldDB" id="A0A926S156"/>
<evidence type="ECO:0000256" key="1">
    <source>
        <dbReference type="PIRSR" id="PIRSR000440-1"/>
    </source>
</evidence>
<dbReference type="Pfam" id="PF00302">
    <property type="entry name" value="CAT"/>
    <property type="match status" value="1"/>
</dbReference>
<reference evidence="2" key="1">
    <citation type="submission" date="2020-09" db="EMBL/GenBank/DDBJ databases">
        <title>Novel species of Mucilaginibacter isolated from a glacier on the Tibetan Plateau.</title>
        <authorList>
            <person name="Liu Q."/>
            <person name="Xin Y.-H."/>
        </authorList>
    </citation>
    <scope>NUCLEOTIDE SEQUENCE</scope>
    <source>
        <strain evidence="2">ZB1P21</strain>
    </source>
</reference>
<dbReference type="SUPFAM" id="SSF52777">
    <property type="entry name" value="CoA-dependent acyltransferases"/>
    <property type="match status" value="1"/>
</dbReference>
<dbReference type="PANTHER" id="PTHR38474">
    <property type="entry name" value="SLR0299 PROTEIN"/>
    <property type="match status" value="1"/>
</dbReference>
<dbReference type="GO" id="GO:0008811">
    <property type="term" value="F:chloramphenicol O-acetyltransferase activity"/>
    <property type="evidence" value="ECO:0007669"/>
    <property type="project" value="InterPro"/>
</dbReference>
<dbReference type="RefSeq" id="WP_191160093.1">
    <property type="nucleotide sequence ID" value="NZ_JACWMX010000001.1"/>
</dbReference>
<dbReference type="PANTHER" id="PTHR38474:SF1">
    <property type="entry name" value="SLR0299 PROTEIN"/>
    <property type="match status" value="1"/>
</dbReference>
<gene>
    <name evidence="2" type="ORF">IDJ76_01735</name>
</gene>
<protein>
    <submittedName>
        <fullName evidence="2">Chloramphenicol acetyltransferase</fullName>
    </submittedName>
</protein>
<proteinExistence type="predicted"/>
<accession>A0A926S156</accession>
<dbReference type="InterPro" id="IPR001707">
    <property type="entry name" value="Cmp_AcTrfase"/>
</dbReference>
<feature type="active site" description="Proton acceptor" evidence="1">
    <location>
        <position position="186"/>
    </location>
</feature>
<dbReference type="Proteomes" id="UP000619078">
    <property type="component" value="Unassembled WGS sequence"/>
</dbReference>
<dbReference type="SMART" id="SM01059">
    <property type="entry name" value="CAT"/>
    <property type="match status" value="1"/>
</dbReference>
<dbReference type="InterPro" id="IPR023213">
    <property type="entry name" value="CAT-like_dom_sf"/>
</dbReference>